<comment type="catalytic activity">
    <reaction evidence="1">
        <text>ATP + protein L-histidine = ADP + protein N-phospho-L-histidine.</text>
        <dbReference type="EC" id="2.7.13.3"/>
    </reaction>
</comment>
<organism evidence="10 11">
    <name type="scientific">Leptospira inadai serovar Lyme</name>
    <dbReference type="NCBI Taxonomy" id="293084"/>
    <lineage>
        <taxon>Bacteria</taxon>
        <taxon>Pseudomonadati</taxon>
        <taxon>Spirochaetota</taxon>
        <taxon>Spirochaetia</taxon>
        <taxon>Leptospirales</taxon>
        <taxon>Leptospiraceae</taxon>
        <taxon>Leptospira</taxon>
    </lineage>
</organism>
<dbReference type="CDD" id="cd00082">
    <property type="entry name" value="HisKA"/>
    <property type="match status" value="1"/>
</dbReference>
<evidence type="ECO:0000256" key="1">
    <source>
        <dbReference type="ARBA" id="ARBA00000085"/>
    </source>
</evidence>
<dbReference type="Gene3D" id="3.30.450.20">
    <property type="entry name" value="PAS domain"/>
    <property type="match status" value="2"/>
</dbReference>
<proteinExistence type="predicted"/>
<dbReference type="Pfam" id="PF02518">
    <property type="entry name" value="HATPase_c"/>
    <property type="match status" value="1"/>
</dbReference>
<keyword evidence="4" id="KW-0808">Transferase</keyword>
<feature type="transmembrane region" description="Helical" evidence="7">
    <location>
        <begin position="87"/>
        <end position="105"/>
    </location>
</feature>
<dbReference type="SMART" id="SM00091">
    <property type="entry name" value="PAS"/>
    <property type="match status" value="1"/>
</dbReference>
<feature type="domain" description="Histidine kinase" evidence="8">
    <location>
        <begin position="632"/>
        <end position="801"/>
    </location>
</feature>
<dbReference type="InterPro" id="IPR036097">
    <property type="entry name" value="HisK_dim/P_sf"/>
</dbReference>
<dbReference type="PRINTS" id="PR00344">
    <property type="entry name" value="BCTRLSENSOR"/>
</dbReference>
<evidence type="ECO:0000256" key="2">
    <source>
        <dbReference type="ARBA" id="ARBA00012438"/>
    </source>
</evidence>
<evidence type="ECO:0000259" key="9">
    <source>
        <dbReference type="PROSITE" id="PS50112"/>
    </source>
</evidence>
<dbReference type="CDD" id="cd00130">
    <property type="entry name" value="PAS"/>
    <property type="match status" value="1"/>
</dbReference>
<dbReference type="SMART" id="SM00387">
    <property type="entry name" value="HATPase_c"/>
    <property type="match status" value="1"/>
</dbReference>
<feature type="coiled-coil region" evidence="6">
    <location>
        <begin position="442"/>
        <end position="486"/>
    </location>
</feature>
<dbReference type="SUPFAM" id="SSF55874">
    <property type="entry name" value="ATPase domain of HSP90 chaperone/DNA topoisomerase II/histidine kinase"/>
    <property type="match status" value="1"/>
</dbReference>
<dbReference type="InterPro" id="IPR005467">
    <property type="entry name" value="His_kinase_dom"/>
</dbReference>
<dbReference type="SUPFAM" id="SSF47384">
    <property type="entry name" value="Homodimeric domain of signal transducing histidine kinase"/>
    <property type="match status" value="1"/>
</dbReference>
<dbReference type="PROSITE" id="PS50109">
    <property type="entry name" value="HIS_KIN"/>
    <property type="match status" value="1"/>
</dbReference>
<keyword evidence="7" id="KW-0472">Membrane</keyword>
<keyword evidence="11" id="KW-1185">Reference proteome</keyword>
<dbReference type="PANTHER" id="PTHR43304:SF1">
    <property type="entry name" value="PAC DOMAIN-CONTAINING PROTEIN"/>
    <property type="match status" value="1"/>
</dbReference>
<feature type="transmembrane region" description="Helical" evidence="7">
    <location>
        <begin position="117"/>
        <end position="149"/>
    </location>
</feature>
<protein>
    <recommendedName>
        <fullName evidence="2">histidine kinase</fullName>
        <ecNumber evidence="2">2.7.13.3</ecNumber>
    </recommendedName>
</protein>
<dbReference type="InterPro" id="IPR004358">
    <property type="entry name" value="Sig_transdc_His_kin-like_C"/>
</dbReference>
<keyword evidence="5 10" id="KW-0418">Kinase</keyword>
<evidence type="ECO:0000256" key="7">
    <source>
        <dbReference type="SAM" id="Phobius"/>
    </source>
</evidence>
<comment type="caution">
    <text evidence="10">The sequence shown here is derived from an EMBL/GenBank/DDBJ whole genome shotgun (WGS) entry which is preliminary data.</text>
</comment>
<dbReference type="InterPro" id="IPR000014">
    <property type="entry name" value="PAS"/>
</dbReference>
<feature type="transmembrane region" description="Helical" evidence="7">
    <location>
        <begin position="33"/>
        <end position="51"/>
    </location>
</feature>
<keyword evidence="7" id="KW-0812">Transmembrane</keyword>
<feature type="transmembrane region" description="Helical" evidence="7">
    <location>
        <begin position="169"/>
        <end position="188"/>
    </location>
</feature>
<feature type="transmembrane region" description="Helical" evidence="7">
    <location>
        <begin position="63"/>
        <end position="81"/>
    </location>
</feature>
<evidence type="ECO:0000313" key="10">
    <source>
        <dbReference type="EMBL" id="PNV75901.1"/>
    </source>
</evidence>
<dbReference type="InterPro" id="IPR003661">
    <property type="entry name" value="HisK_dim/P_dom"/>
</dbReference>
<dbReference type="Pfam" id="PF13426">
    <property type="entry name" value="PAS_9"/>
    <property type="match status" value="1"/>
</dbReference>
<dbReference type="NCBIfam" id="TIGR00229">
    <property type="entry name" value="sensory_box"/>
    <property type="match status" value="1"/>
</dbReference>
<evidence type="ECO:0000256" key="6">
    <source>
        <dbReference type="SAM" id="Coils"/>
    </source>
</evidence>
<dbReference type="Proteomes" id="UP000094669">
    <property type="component" value="Unassembled WGS sequence"/>
</dbReference>
<dbReference type="EC" id="2.7.13.3" evidence="2"/>
<feature type="domain" description="PAS" evidence="9">
    <location>
        <begin position="346"/>
        <end position="393"/>
    </location>
</feature>
<keyword evidence="7" id="KW-1133">Transmembrane helix</keyword>
<keyword evidence="3" id="KW-0597">Phosphoprotein</keyword>
<evidence type="ECO:0000256" key="5">
    <source>
        <dbReference type="ARBA" id="ARBA00022777"/>
    </source>
</evidence>
<evidence type="ECO:0000259" key="8">
    <source>
        <dbReference type="PROSITE" id="PS50109"/>
    </source>
</evidence>
<dbReference type="EMBL" id="MCRM02000004">
    <property type="protein sequence ID" value="PNV75901.1"/>
    <property type="molecule type" value="Genomic_DNA"/>
</dbReference>
<sequence>MECPIPVLIMNRILEFLRPPVFSDAQKDASVRLLYGLMGVCLGVMVVFRILHPILSEKPKSTYLSVYLIPLAVLISHILAKKGKLKAAAHFLVGLQWLLLFFIMLREGGVQSIAFSFCMVLIVFSALVLGNIAAMTYMVLSILAGSLSIYLNENNIIEPVFRANSNKAVLLGVSIGFFMVAILMRFALIGFRKMREELSEVQLYAKVGGWTLNTETLELTLTKEYLILLGKEDARESKTLSFDSFLESHVVAEDRDKLRDILKESLENKNDPTFSVDFVYQAIRFDGNPRFIQVKGKFRDSIVGFGTGQDITDKYLSQEKLRTSQELFAKIFQLSPYAISISRVSDGKYFDINEGFTRLFGFTREEVIGRTAFDIRLWVNPTDRVGFTETIKRDGILLNAETLFRTKKGQIVHSVFSTRLVVIDGEPSMINVVQDTAERKEAEDLRILNREISEQNKLIEEQKKELEETLQNLKRTQNQLVLSEKMAALGQLVAGIAHEINNPIGVISASNETIRSYFSRSMQRMEEAFVILQGLQEKARDDLYSLLRKGHYNQELLSPKEARERTKVLEANLKELGIEGARSLAEELVEAGLENALSDFPRLFTGRHSRELLMYALDEIQAARSCRLIEMSVDRTSKIVYALKNFSHFRSGGIKTAVHLYESLDTVLTIYHNQLKTGVEIKKDYSAIPPIQAYPDDLLHVWTNLIYNAAQAMNFKGVLKLEIYRIGDYEAEVRISDSGPGIADSIADRIFEPFFTTKSQGEGSGLGLDIARRIVENHNGSIRFESSSEGTTFYVRLPINSSGDFV</sequence>
<dbReference type="Gene3D" id="1.10.287.130">
    <property type="match status" value="1"/>
</dbReference>
<accession>A0ABX4YL13</accession>
<evidence type="ECO:0000256" key="4">
    <source>
        <dbReference type="ARBA" id="ARBA00022679"/>
    </source>
</evidence>
<dbReference type="InterPro" id="IPR052162">
    <property type="entry name" value="Sensor_kinase/Photoreceptor"/>
</dbReference>
<evidence type="ECO:0000313" key="11">
    <source>
        <dbReference type="Proteomes" id="UP000094669"/>
    </source>
</evidence>
<dbReference type="PANTHER" id="PTHR43304">
    <property type="entry name" value="PHYTOCHROME-LIKE PROTEIN CPH1"/>
    <property type="match status" value="1"/>
</dbReference>
<dbReference type="InterPro" id="IPR003594">
    <property type="entry name" value="HATPase_dom"/>
</dbReference>
<dbReference type="SUPFAM" id="SSF55785">
    <property type="entry name" value="PYP-like sensor domain (PAS domain)"/>
    <property type="match status" value="1"/>
</dbReference>
<dbReference type="GO" id="GO:0016301">
    <property type="term" value="F:kinase activity"/>
    <property type="evidence" value="ECO:0007669"/>
    <property type="project" value="UniProtKB-KW"/>
</dbReference>
<dbReference type="InterPro" id="IPR036890">
    <property type="entry name" value="HATPase_C_sf"/>
</dbReference>
<gene>
    <name evidence="10" type="ORF">BES34_005150</name>
</gene>
<dbReference type="InterPro" id="IPR035965">
    <property type="entry name" value="PAS-like_dom_sf"/>
</dbReference>
<keyword evidence="6" id="KW-0175">Coiled coil</keyword>
<dbReference type="PROSITE" id="PS50112">
    <property type="entry name" value="PAS"/>
    <property type="match status" value="1"/>
</dbReference>
<name>A0ABX4YL13_9LEPT</name>
<evidence type="ECO:0000256" key="3">
    <source>
        <dbReference type="ARBA" id="ARBA00022553"/>
    </source>
</evidence>
<dbReference type="Gene3D" id="3.30.565.10">
    <property type="entry name" value="Histidine kinase-like ATPase, C-terminal domain"/>
    <property type="match status" value="1"/>
</dbReference>
<reference evidence="10" key="1">
    <citation type="submission" date="2018-01" db="EMBL/GenBank/DDBJ databases">
        <title>Genomic characterization of Leptospira inadai serogroup Lyme isolated from captured rat in Brazil and comparative analysis with human reference strain.</title>
        <authorList>
            <person name="Moreno L.Z."/>
            <person name="Loureiro A.P."/>
            <person name="Miraglia F."/>
            <person name="Kremer F.S."/>
            <person name="Eslabao M.R."/>
            <person name="Dellagostin O.A."/>
            <person name="Lilenbaum W."/>
            <person name="Moreno A.M."/>
        </authorList>
    </citation>
    <scope>NUCLEOTIDE SEQUENCE [LARGE SCALE GENOMIC DNA]</scope>
    <source>
        <strain evidence="10">M34/99</strain>
    </source>
</reference>